<proteinExistence type="predicted"/>
<evidence type="ECO:0000313" key="2">
    <source>
        <dbReference type="EMBL" id="EPQ25802.1"/>
    </source>
</evidence>
<dbReference type="OrthoDB" id="16434at2759"/>
<evidence type="ECO:0000313" key="3">
    <source>
        <dbReference type="Proteomes" id="UP000053664"/>
    </source>
</evidence>
<gene>
    <name evidence="2" type="ORF">PFL1_06669</name>
</gene>
<dbReference type="KEGG" id="pfp:PFL1_06669"/>
<organism evidence="2 3">
    <name type="scientific">Pseudozyma flocculosa PF-1</name>
    <dbReference type="NCBI Taxonomy" id="1277687"/>
    <lineage>
        <taxon>Eukaryota</taxon>
        <taxon>Fungi</taxon>
        <taxon>Dikarya</taxon>
        <taxon>Basidiomycota</taxon>
        <taxon>Ustilaginomycotina</taxon>
        <taxon>Ustilaginomycetes</taxon>
        <taxon>Ustilaginales</taxon>
        <taxon>Ustilaginaceae</taxon>
        <taxon>Pseudozyma</taxon>
    </lineage>
</organism>
<dbReference type="eggNOG" id="ENOG502SCI0">
    <property type="taxonomic scope" value="Eukaryota"/>
</dbReference>
<evidence type="ECO:0000256" key="1">
    <source>
        <dbReference type="SAM" id="MobiDB-lite"/>
    </source>
</evidence>
<reference evidence="2 3" key="1">
    <citation type="journal article" date="2013" name="Plant Cell">
        <title>The transition from a phytopathogenic smut ancestor to an anamorphic biocontrol agent deciphered by comparative whole-genome analysis.</title>
        <authorList>
            <person name="Lefebvre F."/>
            <person name="Joly D.L."/>
            <person name="Labbe C."/>
            <person name="Teichmann B."/>
            <person name="Linning R."/>
            <person name="Belzile F."/>
            <person name="Bakkeren G."/>
            <person name="Belanger R.R."/>
        </authorList>
    </citation>
    <scope>NUCLEOTIDE SEQUENCE [LARGE SCALE GENOMIC DNA]</scope>
    <source>
        <strain evidence="2 3">PF-1</strain>
    </source>
</reference>
<dbReference type="HOGENOM" id="CLU_1696273_0_0_1"/>
<feature type="compositionally biased region" description="Low complexity" evidence="1">
    <location>
        <begin position="13"/>
        <end position="32"/>
    </location>
</feature>
<dbReference type="GeneID" id="19320741"/>
<dbReference type="Proteomes" id="UP000053664">
    <property type="component" value="Unassembled WGS sequence"/>
</dbReference>
<sequence>MLRRTLTLLKQASGVASSSSSTSTTRALSTASVPKVSPPSSTYNEMLSTLTSHISPDSLPSLVARQKAPHKNLYQHLSTLPNNGVGFRVRQRRWMAKGLDIPAKQDLREHWLAETQQGKAIQEALPKKVPVGTQKESGHLCYWQVTGVRLKDGGRQGKAWGRLYWRGKLVTKGRPQEIRGGLKYCWDSAC</sequence>
<dbReference type="EMBL" id="KE361650">
    <property type="protein sequence ID" value="EPQ25802.1"/>
    <property type="molecule type" value="Genomic_DNA"/>
</dbReference>
<feature type="region of interest" description="Disordered" evidence="1">
    <location>
        <begin position="13"/>
        <end position="40"/>
    </location>
</feature>
<accession>A0A061H0K5</accession>
<dbReference type="AlphaFoldDB" id="A0A061H0K5"/>
<name>A0A061H0K5_9BASI</name>
<protein>
    <submittedName>
        <fullName evidence="2">Uncharacterized protein</fullName>
    </submittedName>
</protein>
<dbReference type="RefSeq" id="XP_007882406.1">
    <property type="nucleotide sequence ID" value="XM_007884215.1"/>
</dbReference>